<keyword evidence="1" id="KW-0472">Membrane</keyword>
<dbReference type="AlphaFoldDB" id="A0A6M0RGQ5"/>
<dbReference type="Proteomes" id="UP000481033">
    <property type="component" value="Unassembled WGS sequence"/>
</dbReference>
<keyword evidence="1" id="KW-1133">Transmembrane helix</keyword>
<feature type="transmembrane region" description="Helical" evidence="1">
    <location>
        <begin position="104"/>
        <end position="126"/>
    </location>
</feature>
<evidence type="ECO:0000313" key="2">
    <source>
        <dbReference type="EMBL" id="NEZ54801.1"/>
    </source>
</evidence>
<organism evidence="2 3">
    <name type="scientific">Adonisia turfae CCMR0081</name>
    <dbReference type="NCBI Taxonomy" id="2292702"/>
    <lineage>
        <taxon>Bacteria</taxon>
        <taxon>Bacillati</taxon>
        <taxon>Cyanobacteriota</taxon>
        <taxon>Adonisia</taxon>
        <taxon>Adonisia turfae</taxon>
    </lineage>
</organism>
<dbReference type="EMBL" id="QXHD01000003">
    <property type="protein sequence ID" value="NEZ54801.1"/>
    <property type="molecule type" value="Genomic_DNA"/>
</dbReference>
<gene>
    <name evidence="2" type="ORF">DXZ20_03665</name>
</gene>
<feature type="transmembrane region" description="Helical" evidence="1">
    <location>
        <begin position="132"/>
        <end position="150"/>
    </location>
</feature>
<name>A0A6M0RGQ5_9CYAN</name>
<keyword evidence="3" id="KW-1185">Reference proteome</keyword>
<reference evidence="2 3" key="1">
    <citation type="journal article" date="2020" name="Microb. Ecol.">
        <title>Ecogenomics of the Marine Benthic Filamentous Cyanobacterium Adonisia.</title>
        <authorList>
            <person name="Walter J.M."/>
            <person name="Coutinho F.H."/>
            <person name="Leomil L."/>
            <person name="Hargreaves P.I."/>
            <person name="Campeao M.E."/>
            <person name="Vieira V.V."/>
            <person name="Silva B.S."/>
            <person name="Fistarol G.O."/>
            <person name="Salomon P.S."/>
            <person name="Sawabe T."/>
            <person name="Mino S."/>
            <person name="Hosokawa M."/>
            <person name="Miyashita H."/>
            <person name="Maruyama F."/>
            <person name="van Verk M.C."/>
            <person name="Dutilh B.E."/>
            <person name="Thompson C.C."/>
            <person name="Thompson F.L."/>
        </authorList>
    </citation>
    <scope>NUCLEOTIDE SEQUENCE [LARGE SCALE GENOMIC DNA]</scope>
    <source>
        <strain evidence="2 3">CCMR0081</strain>
    </source>
</reference>
<evidence type="ECO:0000256" key="1">
    <source>
        <dbReference type="SAM" id="Phobius"/>
    </source>
</evidence>
<accession>A0A6M0RGQ5</accession>
<protein>
    <submittedName>
        <fullName evidence="2">Uncharacterized protein</fullName>
    </submittedName>
</protein>
<sequence length="162" mass="18060">LTTGVRYWLEDAISNGVKVICFAAANPGRDIFLEMLEVELELPSDKLIRETMQAEAERMGLQLSRSRLAELQPLAGRNPMLARKVIRNERLGLNREASLQHTQYVVIMPILIACLMAFGVVRFIGMGTRNKSLYIFGGVALIAGMTFKQVGQVRGARKRLGQ</sequence>
<feature type="non-terminal residue" evidence="2">
    <location>
        <position position="1"/>
    </location>
</feature>
<keyword evidence="1" id="KW-0812">Transmembrane</keyword>
<proteinExistence type="predicted"/>
<comment type="caution">
    <text evidence="2">The sequence shown here is derived from an EMBL/GenBank/DDBJ whole genome shotgun (WGS) entry which is preliminary data.</text>
</comment>
<evidence type="ECO:0000313" key="3">
    <source>
        <dbReference type="Proteomes" id="UP000481033"/>
    </source>
</evidence>